<evidence type="ECO:0000313" key="1">
    <source>
        <dbReference type="EMBL" id="KAF5191581.1"/>
    </source>
</evidence>
<comment type="caution">
    <text evidence="1">The sequence shown here is derived from an EMBL/GenBank/DDBJ whole genome shotgun (WGS) entry which is preliminary data.</text>
</comment>
<dbReference type="EMBL" id="JABWDY010022652">
    <property type="protein sequence ID" value="KAF5191581.1"/>
    <property type="molecule type" value="Genomic_DNA"/>
</dbReference>
<sequence>MIEVITDIKTSITSEHLQEMRRTPFFHLFKMFYEGKIEKKDATKSTKTLLKLISSYDKVTDAFVIGGVHLKLIVDDVCLIFGFKKNGKLIMPLYPKGYSEVETRFVRTHFKDHTLLHKNAIIDSLLWAFVPLVEELDEKEKISWAHAVHYHLMANIKKHLNKPTSVSSCVLLLGYWFCEHVNVIEQLPGYEKRFPRAAKWSFLKLNDYMDNKSIDNMESSK</sequence>
<evidence type="ECO:0000313" key="2">
    <source>
        <dbReference type="Proteomes" id="UP000554482"/>
    </source>
</evidence>
<reference evidence="1 2" key="1">
    <citation type="submission" date="2020-06" db="EMBL/GenBank/DDBJ databases">
        <title>Transcriptomic and genomic resources for Thalictrum thalictroides and T. hernandezii: Facilitating candidate gene discovery in an emerging model plant lineage.</title>
        <authorList>
            <person name="Arias T."/>
            <person name="Riano-Pachon D.M."/>
            <person name="Di Stilio V.S."/>
        </authorList>
    </citation>
    <scope>NUCLEOTIDE SEQUENCE [LARGE SCALE GENOMIC DNA]</scope>
    <source>
        <strain evidence="2">cv. WT478/WT964</strain>
        <tissue evidence="1">Leaves</tissue>
    </source>
</reference>
<keyword evidence="2" id="KW-1185">Reference proteome</keyword>
<dbReference type="OrthoDB" id="1862442at2759"/>
<proteinExistence type="predicted"/>
<gene>
    <name evidence="1" type="ORF">FRX31_018832</name>
</gene>
<dbReference type="Proteomes" id="UP000554482">
    <property type="component" value="Unassembled WGS sequence"/>
</dbReference>
<organism evidence="1 2">
    <name type="scientific">Thalictrum thalictroides</name>
    <name type="common">Rue-anemone</name>
    <name type="synonym">Anemone thalictroides</name>
    <dbReference type="NCBI Taxonomy" id="46969"/>
    <lineage>
        <taxon>Eukaryota</taxon>
        <taxon>Viridiplantae</taxon>
        <taxon>Streptophyta</taxon>
        <taxon>Embryophyta</taxon>
        <taxon>Tracheophyta</taxon>
        <taxon>Spermatophyta</taxon>
        <taxon>Magnoliopsida</taxon>
        <taxon>Ranunculales</taxon>
        <taxon>Ranunculaceae</taxon>
        <taxon>Thalictroideae</taxon>
        <taxon>Thalictrum</taxon>
    </lineage>
</organism>
<dbReference type="AlphaFoldDB" id="A0A7J6W319"/>
<protein>
    <submittedName>
        <fullName evidence="1">Uncharacterized protein</fullName>
    </submittedName>
</protein>
<accession>A0A7J6W319</accession>
<name>A0A7J6W319_THATH</name>
<feature type="non-terminal residue" evidence="1">
    <location>
        <position position="1"/>
    </location>
</feature>